<dbReference type="InterPro" id="IPR004046">
    <property type="entry name" value="GST_C"/>
</dbReference>
<protein>
    <submittedName>
        <fullName evidence="4">Hematopoietic prostaglandin D synthase-like</fullName>
    </submittedName>
</protein>
<organism evidence="3 4">
    <name type="scientific">Saccoglossus kowalevskii</name>
    <name type="common">Acorn worm</name>
    <dbReference type="NCBI Taxonomy" id="10224"/>
    <lineage>
        <taxon>Eukaryota</taxon>
        <taxon>Metazoa</taxon>
        <taxon>Hemichordata</taxon>
        <taxon>Enteropneusta</taxon>
        <taxon>Harrimaniidae</taxon>
        <taxon>Saccoglossus</taxon>
    </lineage>
</organism>
<gene>
    <name evidence="4" type="primary">LOC100369500</name>
</gene>
<dbReference type="InterPro" id="IPR004045">
    <property type="entry name" value="Glutathione_S-Trfase_N"/>
</dbReference>
<dbReference type="SFLD" id="SFLDG01205">
    <property type="entry name" value="AMPS.1"/>
    <property type="match status" value="1"/>
</dbReference>
<dbReference type="SUPFAM" id="SSF47616">
    <property type="entry name" value="GST C-terminal domain-like"/>
    <property type="match status" value="1"/>
</dbReference>
<dbReference type="PROSITE" id="PS50405">
    <property type="entry name" value="GST_CTER"/>
    <property type="match status" value="1"/>
</dbReference>
<evidence type="ECO:0000313" key="3">
    <source>
        <dbReference type="Proteomes" id="UP000694865"/>
    </source>
</evidence>
<accession>A0ABM0GJ12</accession>
<dbReference type="CDD" id="cd03192">
    <property type="entry name" value="GST_C_Sigma_like"/>
    <property type="match status" value="1"/>
</dbReference>
<dbReference type="InterPro" id="IPR010987">
    <property type="entry name" value="Glutathione-S-Trfase_C-like"/>
</dbReference>
<dbReference type="PANTHER" id="PTHR11571:SF150">
    <property type="entry name" value="GLUTATHIONE S-TRANSFERASE"/>
    <property type="match status" value="1"/>
</dbReference>
<feature type="domain" description="GST C-terminal" evidence="2">
    <location>
        <begin position="81"/>
        <end position="205"/>
    </location>
</feature>
<dbReference type="InterPro" id="IPR040079">
    <property type="entry name" value="Glutathione_S-Trfase"/>
</dbReference>
<dbReference type="Gene3D" id="1.20.1050.10">
    <property type="match status" value="1"/>
</dbReference>
<dbReference type="InterPro" id="IPR050213">
    <property type="entry name" value="GST_superfamily"/>
</dbReference>
<dbReference type="InterPro" id="IPR036249">
    <property type="entry name" value="Thioredoxin-like_sf"/>
</dbReference>
<dbReference type="PROSITE" id="PS50404">
    <property type="entry name" value="GST_NTER"/>
    <property type="match status" value="1"/>
</dbReference>
<dbReference type="InterPro" id="IPR036282">
    <property type="entry name" value="Glutathione-S-Trfase_C_sf"/>
</dbReference>
<dbReference type="PANTHER" id="PTHR11571">
    <property type="entry name" value="GLUTATHIONE S-TRANSFERASE"/>
    <property type="match status" value="1"/>
</dbReference>
<name>A0ABM0GJ12_SACKO</name>
<evidence type="ECO:0000259" key="1">
    <source>
        <dbReference type="PROSITE" id="PS50404"/>
    </source>
</evidence>
<dbReference type="Pfam" id="PF02798">
    <property type="entry name" value="GST_N"/>
    <property type="match status" value="1"/>
</dbReference>
<reference evidence="4" key="1">
    <citation type="submission" date="2025-08" db="UniProtKB">
        <authorList>
            <consortium name="RefSeq"/>
        </authorList>
    </citation>
    <scope>IDENTIFICATION</scope>
    <source>
        <tissue evidence="4">Testes</tissue>
    </source>
</reference>
<dbReference type="Gene3D" id="3.40.30.10">
    <property type="entry name" value="Glutaredoxin"/>
    <property type="match status" value="1"/>
</dbReference>
<evidence type="ECO:0000313" key="4">
    <source>
        <dbReference type="RefSeq" id="XP_002730920.1"/>
    </source>
</evidence>
<dbReference type="SFLD" id="SFLDG00363">
    <property type="entry name" value="AMPS_(cytGST):_Alpha-__Mu-__Pi"/>
    <property type="match status" value="1"/>
</dbReference>
<keyword evidence="3" id="KW-1185">Reference proteome</keyword>
<dbReference type="RefSeq" id="XP_002730920.1">
    <property type="nucleotide sequence ID" value="XM_002730874.2"/>
</dbReference>
<sequence length="205" mass="23502">MPTYKLHYFNLQGRGEIIRLVFAAAGVEYEEIQYEFKDWPTVKGNFPFGKLPCLEVNGDYLPESNTIARYLSNEFGLAGKTKWDKARVDMITDALVDVTEAIFRRFQEKDEKRKAILLEEIGTKLAPECFASLEKILGANRRGRGFFVGEAFTRADLYFINTVDAVTRHYPDILNSTPMLKSLYDRVRAAPKIAEYIENRANTII</sequence>
<dbReference type="SFLD" id="SFLDS00019">
    <property type="entry name" value="Glutathione_Transferase_(cytos"/>
    <property type="match status" value="1"/>
</dbReference>
<dbReference type="CDD" id="cd03039">
    <property type="entry name" value="GST_N_Sigma_like"/>
    <property type="match status" value="1"/>
</dbReference>
<dbReference type="Proteomes" id="UP000694865">
    <property type="component" value="Unplaced"/>
</dbReference>
<dbReference type="Pfam" id="PF14497">
    <property type="entry name" value="GST_C_3"/>
    <property type="match status" value="1"/>
</dbReference>
<dbReference type="SUPFAM" id="SSF52833">
    <property type="entry name" value="Thioredoxin-like"/>
    <property type="match status" value="1"/>
</dbReference>
<proteinExistence type="predicted"/>
<evidence type="ECO:0000259" key="2">
    <source>
        <dbReference type="PROSITE" id="PS50405"/>
    </source>
</evidence>
<dbReference type="GeneID" id="100369500"/>
<feature type="domain" description="GST N-terminal" evidence="1">
    <location>
        <begin position="2"/>
        <end position="79"/>
    </location>
</feature>